<sequence length="116" mass="13464">MVDLQTFEELCLAMPGVEKVLHWDHPAFRTKRRIFATLWPETTSANFNFTPEEQAAFCQEDAKSFFPVEGGWGRQGWTTVNLKKVKKKMLENAITSAWYNALPPKLQEQYRIEKGL</sequence>
<dbReference type="Proteomes" id="UP000185003">
    <property type="component" value="Unassembled WGS sequence"/>
</dbReference>
<protein>
    <submittedName>
        <fullName evidence="1">YjbR protein</fullName>
    </submittedName>
</protein>
<dbReference type="InterPro" id="IPR038056">
    <property type="entry name" value="YjbR-like_sf"/>
</dbReference>
<organism evidence="1 2">
    <name type="scientific">Chitinophaga niabensis</name>
    <dbReference type="NCBI Taxonomy" id="536979"/>
    <lineage>
        <taxon>Bacteria</taxon>
        <taxon>Pseudomonadati</taxon>
        <taxon>Bacteroidota</taxon>
        <taxon>Chitinophagia</taxon>
        <taxon>Chitinophagales</taxon>
        <taxon>Chitinophagaceae</taxon>
        <taxon>Chitinophaga</taxon>
    </lineage>
</organism>
<dbReference type="EMBL" id="FSRA01000001">
    <property type="protein sequence ID" value="SIN65561.1"/>
    <property type="molecule type" value="Genomic_DNA"/>
</dbReference>
<name>A0A1N6D451_9BACT</name>
<accession>A0A1N6D451</accession>
<dbReference type="Pfam" id="PF04237">
    <property type="entry name" value="YjbR"/>
    <property type="match status" value="1"/>
</dbReference>
<proteinExistence type="predicted"/>
<dbReference type="RefSeq" id="WP_074237348.1">
    <property type="nucleotide sequence ID" value="NZ_FSRA01000001.1"/>
</dbReference>
<dbReference type="InterPro" id="IPR058532">
    <property type="entry name" value="YjbR/MT2646/Rv2570-like"/>
</dbReference>
<dbReference type="SUPFAM" id="SSF142906">
    <property type="entry name" value="YjbR-like"/>
    <property type="match status" value="1"/>
</dbReference>
<evidence type="ECO:0000313" key="1">
    <source>
        <dbReference type="EMBL" id="SIN65561.1"/>
    </source>
</evidence>
<evidence type="ECO:0000313" key="2">
    <source>
        <dbReference type="Proteomes" id="UP000185003"/>
    </source>
</evidence>
<dbReference type="AlphaFoldDB" id="A0A1N6D451"/>
<reference evidence="1 2" key="1">
    <citation type="submission" date="2016-11" db="EMBL/GenBank/DDBJ databases">
        <authorList>
            <person name="Jaros S."/>
            <person name="Januszkiewicz K."/>
            <person name="Wedrychowicz H."/>
        </authorList>
    </citation>
    <scope>NUCLEOTIDE SEQUENCE [LARGE SCALE GENOMIC DNA]</scope>
    <source>
        <strain evidence="1 2">DSM 24787</strain>
    </source>
</reference>
<keyword evidence="2" id="KW-1185">Reference proteome</keyword>
<dbReference type="OrthoDB" id="277063at2"/>
<dbReference type="Gene3D" id="3.90.1150.30">
    <property type="match status" value="1"/>
</dbReference>
<gene>
    <name evidence="1" type="ORF">SAMN04488055_0235</name>
</gene>